<dbReference type="AlphaFoldDB" id="A0A0C9WU31"/>
<evidence type="ECO:0000313" key="2">
    <source>
        <dbReference type="Proteomes" id="UP000054477"/>
    </source>
</evidence>
<reference evidence="1 2" key="1">
    <citation type="submission" date="2014-04" db="EMBL/GenBank/DDBJ databases">
        <authorList>
            <consortium name="DOE Joint Genome Institute"/>
            <person name="Kuo A."/>
            <person name="Kohler A."/>
            <person name="Nagy L.G."/>
            <person name="Floudas D."/>
            <person name="Copeland A."/>
            <person name="Barry K.W."/>
            <person name="Cichocki N."/>
            <person name="Veneault-Fourrey C."/>
            <person name="LaButti K."/>
            <person name="Lindquist E.A."/>
            <person name="Lipzen A."/>
            <person name="Lundell T."/>
            <person name="Morin E."/>
            <person name="Murat C."/>
            <person name="Sun H."/>
            <person name="Tunlid A."/>
            <person name="Henrissat B."/>
            <person name="Grigoriev I.V."/>
            <person name="Hibbett D.S."/>
            <person name="Martin F."/>
            <person name="Nordberg H.P."/>
            <person name="Cantor M.N."/>
            <person name="Hua S.X."/>
        </authorList>
    </citation>
    <scope>NUCLEOTIDE SEQUENCE [LARGE SCALE GENOMIC DNA]</scope>
    <source>
        <strain evidence="1 2">LaAM-08-1</strain>
    </source>
</reference>
<keyword evidence="2" id="KW-1185">Reference proteome</keyword>
<protein>
    <submittedName>
        <fullName evidence="1">Uncharacterized protein</fullName>
    </submittedName>
</protein>
<proteinExistence type="predicted"/>
<accession>A0A0C9WU31</accession>
<dbReference type="Proteomes" id="UP000054477">
    <property type="component" value="Unassembled WGS sequence"/>
</dbReference>
<dbReference type="EMBL" id="KN838749">
    <property type="protein sequence ID" value="KIJ95635.1"/>
    <property type="molecule type" value="Genomic_DNA"/>
</dbReference>
<gene>
    <name evidence="1" type="ORF">K443DRAFT_682900</name>
</gene>
<name>A0A0C9WU31_9AGAR</name>
<dbReference type="HOGENOM" id="CLU_2027096_0_0_1"/>
<organism evidence="1 2">
    <name type="scientific">Laccaria amethystina LaAM-08-1</name>
    <dbReference type="NCBI Taxonomy" id="1095629"/>
    <lineage>
        <taxon>Eukaryota</taxon>
        <taxon>Fungi</taxon>
        <taxon>Dikarya</taxon>
        <taxon>Basidiomycota</taxon>
        <taxon>Agaricomycotina</taxon>
        <taxon>Agaricomycetes</taxon>
        <taxon>Agaricomycetidae</taxon>
        <taxon>Agaricales</taxon>
        <taxon>Agaricineae</taxon>
        <taxon>Hydnangiaceae</taxon>
        <taxon>Laccaria</taxon>
    </lineage>
</organism>
<sequence>MKSLSKALRKLVYSLADISLILAFLLLSSMSHEQSMLTSSGTLGLMWAMLELSYREFSWSRPRLRLSDHSRLWRKQRVVTTQQIHRLTAEAGSFVNRGPFLTIVLNNSLTPKSPRTRHIFAL</sequence>
<evidence type="ECO:0000313" key="1">
    <source>
        <dbReference type="EMBL" id="KIJ95635.1"/>
    </source>
</evidence>
<reference evidence="2" key="2">
    <citation type="submission" date="2015-01" db="EMBL/GenBank/DDBJ databases">
        <title>Evolutionary Origins and Diversification of the Mycorrhizal Mutualists.</title>
        <authorList>
            <consortium name="DOE Joint Genome Institute"/>
            <consortium name="Mycorrhizal Genomics Consortium"/>
            <person name="Kohler A."/>
            <person name="Kuo A."/>
            <person name="Nagy L.G."/>
            <person name="Floudas D."/>
            <person name="Copeland A."/>
            <person name="Barry K.W."/>
            <person name="Cichocki N."/>
            <person name="Veneault-Fourrey C."/>
            <person name="LaButti K."/>
            <person name="Lindquist E.A."/>
            <person name="Lipzen A."/>
            <person name="Lundell T."/>
            <person name="Morin E."/>
            <person name="Murat C."/>
            <person name="Riley R."/>
            <person name="Ohm R."/>
            <person name="Sun H."/>
            <person name="Tunlid A."/>
            <person name="Henrissat B."/>
            <person name="Grigoriev I.V."/>
            <person name="Hibbett D.S."/>
            <person name="Martin F."/>
        </authorList>
    </citation>
    <scope>NUCLEOTIDE SEQUENCE [LARGE SCALE GENOMIC DNA]</scope>
    <source>
        <strain evidence="2">LaAM-08-1</strain>
    </source>
</reference>